<proteinExistence type="predicted"/>
<dbReference type="InterPro" id="IPR015797">
    <property type="entry name" value="NUDIX_hydrolase-like_dom_sf"/>
</dbReference>
<dbReference type="GO" id="GO:0015938">
    <property type="term" value="P:coenzyme A catabolic process"/>
    <property type="evidence" value="ECO:0007669"/>
    <property type="project" value="TreeGrafter"/>
</dbReference>
<dbReference type="AlphaFoldDB" id="A0A316ZFK5"/>
<dbReference type="InterPro" id="IPR045121">
    <property type="entry name" value="CoAse"/>
</dbReference>
<organism evidence="3 4">
    <name type="scientific">Tilletiopsis washingtonensis</name>
    <dbReference type="NCBI Taxonomy" id="58919"/>
    <lineage>
        <taxon>Eukaryota</taxon>
        <taxon>Fungi</taxon>
        <taxon>Dikarya</taxon>
        <taxon>Basidiomycota</taxon>
        <taxon>Ustilaginomycotina</taxon>
        <taxon>Exobasidiomycetes</taxon>
        <taxon>Entylomatales</taxon>
        <taxon>Entylomatales incertae sedis</taxon>
        <taxon>Tilletiopsis</taxon>
    </lineage>
</organism>
<dbReference type="CDD" id="cd03426">
    <property type="entry name" value="NUDIX_CoAse_Nudt7"/>
    <property type="match status" value="1"/>
</dbReference>
<dbReference type="Proteomes" id="UP000245946">
    <property type="component" value="Unassembled WGS sequence"/>
</dbReference>
<dbReference type="RefSeq" id="XP_025600087.1">
    <property type="nucleotide sequence ID" value="XM_025741832.1"/>
</dbReference>
<feature type="domain" description="Nudix hydrolase" evidence="2">
    <location>
        <begin position="16"/>
        <end position="151"/>
    </location>
</feature>
<dbReference type="GO" id="GO:0010945">
    <property type="term" value="F:coenzyme A diphosphatase activity"/>
    <property type="evidence" value="ECO:0007669"/>
    <property type="project" value="InterPro"/>
</dbReference>
<reference evidence="3 4" key="1">
    <citation type="journal article" date="2018" name="Mol. Biol. Evol.">
        <title>Broad Genomic Sampling Reveals a Smut Pathogenic Ancestry of the Fungal Clade Ustilaginomycotina.</title>
        <authorList>
            <person name="Kijpornyongpan T."/>
            <person name="Mondo S.J."/>
            <person name="Barry K."/>
            <person name="Sandor L."/>
            <person name="Lee J."/>
            <person name="Lipzen A."/>
            <person name="Pangilinan J."/>
            <person name="LaButti K."/>
            <person name="Hainaut M."/>
            <person name="Henrissat B."/>
            <person name="Grigoriev I.V."/>
            <person name="Spatafora J.W."/>
            <person name="Aime M.C."/>
        </authorList>
    </citation>
    <scope>NUCLEOTIDE SEQUENCE [LARGE SCALE GENOMIC DNA]</scope>
    <source>
        <strain evidence="3 4">MCA 4186</strain>
    </source>
</reference>
<dbReference type="GeneID" id="37269376"/>
<evidence type="ECO:0000256" key="1">
    <source>
        <dbReference type="SAM" id="MobiDB-lite"/>
    </source>
</evidence>
<sequence length="271" mass="29796">MCLCPSRVPAPCRRIGAQPCCWVCSAGGRGDLHVVLSQRALGLRSHGGDTAIPGGRFELGDADMEACARREAWEETGLPINPAASPKLCELRAFLSANELVVTPVVVLLTDPTQQPNLNPREVSSLFSVPLRAFLYHVPPVALRPSLRLPAMPSEDDMLSASEVSGPSDWHHCRDISWFGERIRRHDFWHRSNPIRGLTSDILIHAAWLAYGQEPSFVLRAPNQPSDAALIRTAFEGPLAIRKRRVRPRMGPLAQPVDDDDKEGTPGKSKL</sequence>
<feature type="region of interest" description="Disordered" evidence="1">
    <location>
        <begin position="246"/>
        <end position="271"/>
    </location>
</feature>
<evidence type="ECO:0000313" key="3">
    <source>
        <dbReference type="EMBL" id="PWN99808.1"/>
    </source>
</evidence>
<dbReference type="SUPFAM" id="SSF55811">
    <property type="entry name" value="Nudix"/>
    <property type="match status" value="1"/>
</dbReference>
<dbReference type="Pfam" id="PF00293">
    <property type="entry name" value="NUDIX"/>
    <property type="match status" value="1"/>
</dbReference>
<dbReference type="InterPro" id="IPR000086">
    <property type="entry name" value="NUDIX_hydrolase_dom"/>
</dbReference>
<dbReference type="PANTHER" id="PTHR12992">
    <property type="entry name" value="NUDIX HYDROLASE"/>
    <property type="match status" value="1"/>
</dbReference>
<gene>
    <name evidence="3" type="ORF">FA09DRAFT_328590</name>
</gene>
<dbReference type="STRING" id="58919.A0A316ZFK5"/>
<keyword evidence="4" id="KW-1185">Reference proteome</keyword>
<dbReference type="PROSITE" id="PS51462">
    <property type="entry name" value="NUDIX"/>
    <property type="match status" value="1"/>
</dbReference>
<dbReference type="EMBL" id="KZ819287">
    <property type="protein sequence ID" value="PWN99808.1"/>
    <property type="molecule type" value="Genomic_DNA"/>
</dbReference>
<dbReference type="OrthoDB" id="10260614at2759"/>
<evidence type="ECO:0000259" key="2">
    <source>
        <dbReference type="PROSITE" id="PS51462"/>
    </source>
</evidence>
<dbReference type="PANTHER" id="PTHR12992:SF45">
    <property type="entry name" value="NUDIX HYDROLASE DOMAIN-CONTAINING PROTEIN"/>
    <property type="match status" value="1"/>
</dbReference>
<dbReference type="Gene3D" id="3.90.79.10">
    <property type="entry name" value="Nucleoside Triphosphate Pyrophosphohydrolase"/>
    <property type="match status" value="1"/>
</dbReference>
<accession>A0A316ZFK5</accession>
<name>A0A316ZFK5_9BASI</name>
<evidence type="ECO:0000313" key="4">
    <source>
        <dbReference type="Proteomes" id="UP000245946"/>
    </source>
</evidence>
<protein>
    <recommendedName>
        <fullName evidence="2">Nudix hydrolase domain-containing protein</fullName>
    </recommendedName>
</protein>